<dbReference type="InterPro" id="IPR023090">
    <property type="entry name" value="UPF0702_alpha/beta_dom_sf"/>
</dbReference>
<dbReference type="PANTHER" id="PTHR34582:SF6">
    <property type="entry name" value="UPF0702 TRANSMEMBRANE PROTEIN YCAP"/>
    <property type="match status" value="1"/>
</dbReference>
<comment type="subcellular location">
    <subcellularLocation>
        <location evidence="1">Cell membrane</location>
        <topology evidence="1">Multi-pass membrane protein</topology>
    </subcellularLocation>
</comment>
<evidence type="ECO:0000256" key="5">
    <source>
        <dbReference type="ARBA" id="ARBA00022989"/>
    </source>
</evidence>
<dbReference type="RefSeq" id="WP_340363847.1">
    <property type="nucleotide sequence ID" value="NZ_JBBKZV010000006.1"/>
</dbReference>
<comment type="caution">
    <text evidence="9">The sequence shown here is derived from an EMBL/GenBank/DDBJ whole genome shotgun (WGS) entry which is preliminary data.</text>
</comment>
<proteinExistence type="inferred from homology"/>
<keyword evidence="5 7" id="KW-1133">Transmembrane helix</keyword>
<dbReference type="EMBL" id="JBBKZV010000006">
    <property type="protein sequence ID" value="MEJ8822798.1"/>
    <property type="molecule type" value="Genomic_DNA"/>
</dbReference>
<dbReference type="InterPro" id="IPR007353">
    <property type="entry name" value="DUF421"/>
</dbReference>
<keyword evidence="10" id="KW-1185">Reference proteome</keyword>
<evidence type="ECO:0000259" key="8">
    <source>
        <dbReference type="Pfam" id="PF04239"/>
    </source>
</evidence>
<reference evidence="9 10" key="1">
    <citation type="submission" date="2024-03" db="EMBL/GenBank/DDBJ databases">
        <title>Novel species of the genus Variovorax.</title>
        <authorList>
            <person name="Liu Q."/>
            <person name="Xin Y.-H."/>
        </authorList>
    </citation>
    <scope>NUCLEOTIDE SEQUENCE [LARGE SCALE GENOMIC DNA]</scope>
    <source>
        <strain evidence="9 10">KACC 18501</strain>
    </source>
</reference>
<keyword evidence="4 7" id="KW-0812">Transmembrane</keyword>
<keyword evidence="3" id="KW-1003">Cell membrane</keyword>
<dbReference type="Gene3D" id="3.30.240.20">
    <property type="entry name" value="bsu07140 like domains"/>
    <property type="match status" value="1"/>
</dbReference>
<feature type="transmembrane region" description="Helical" evidence="7">
    <location>
        <begin position="16"/>
        <end position="34"/>
    </location>
</feature>
<evidence type="ECO:0000256" key="6">
    <source>
        <dbReference type="ARBA" id="ARBA00023136"/>
    </source>
</evidence>
<evidence type="ECO:0000256" key="4">
    <source>
        <dbReference type="ARBA" id="ARBA00022692"/>
    </source>
</evidence>
<dbReference type="PANTHER" id="PTHR34582">
    <property type="entry name" value="UPF0702 TRANSMEMBRANE PROTEIN YCAP"/>
    <property type="match status" value="1"/>
</dbReference>
<organism evidence="9 10">
    <name type="scientific">Variovorax humicola</name>
    <dbReference type="NCBI Taxonomy" id="1769758"/>
    <lineage>
        <taxon>Bacteria</taxon>
        <taxon>Pseudomonadati</taxon>
        <taxon>Pseudomonadota</taxon>
        <taxon>Betaproteobacteria</taxon>
        <taxon>Burkholderiales</taxon>
        <taxon>Comamonadaceae</taxon>
        <taxon>Variovorax</taxon>
    </lineage>
</organism>
<accession>A0ABU8VZH7</accession>
<name>A0ABU8VZH7_9BURK</name>
<sequence>MDFVELVFGAGPDLEVWQMSARAVVIFFFALALIRTSGRRSFGQHIPFDACVSVLLGAVLSRAVVGASPFWATVASATVLVLAHRGVALACTRWQWVENLVAGREIEVVTDGQIHPAKMRQALLTRQNLDAAIRQSLGRESLADVKRAIFETDGSVSVIGRP</sequence>
<evidence type="ECO:0000256" key="7">
    <source>
        <dbReference type="SAM" id="Phobius"/>
    </source>
</evidence>
<dbReference type="Pfam" id="PF04239">
    <property type="entry name" value="DUF421"/>
    <property type="match status" value="1"/>
</dbReference>
<evidence type="ECO:0000256" key="1">
    <source>
        <dbReference type="ARBA" id="ARBA00004651"/>
    </source>
</evidence>
<protein>
    <submittedName>
        <fullName evidence="9">YetF domain-containing protein</fullName>
    </submittedName>
</protein>
<dbReference type="Proteomes" id="UP001363010">
    <property type="component" value="Unassembled WGS sequence"/>
</dbReference>
<evidence type="ECO:0000256" key="2">
    <source>
        <dbReference type="ARBA" id="ARBA00006448"/>
    </source>
</evidence>
<comment type="similarity">
    <text evidence="2">Belongs to the UPF0702 family.</text>
</comment>
<evidence type="ECO:0000313" key="10">
    <source>
        <dbReference type="Proteomes" id="UP001363010"/>
    </source>
</evidence>
<gene>
    <name evidence="9" type="ORF">WKW80_12280</name>
</gene>
<feature type="domain" description="YetF C-terminal" evidence="8">
    <location>
        <begin position="93"/>
        <end position="159"/>
    </location>
</feature>
<keyword evidence="6 7" id="KW-0472">Membrane</keyword>
<evidence type="ECO:0000313" key="9">
    <source>
        <dbReference type="EMBL" id="MEJ8822798.1"/>
    </source>
</evidence>
<evidence type="ECO:0000256" key="3">
    <source>
        <dbReference type="ARBA" id="ARBA00022475"/>
    </source>
</evidence>